<proteinExistence type="inferred from homology"/>
<dbReference type="InterPro" id="IPR023827">
    <property type="entry name" value="Peptidase_S8_Asp-AS"/>
</dbReference>
<dbReference type="EMBL" id="AP024169">
    <property type="protein sequence ID" value="BCN31168.1"/>
    <property type="molecule type" value="Genomic_DNA"/>
</dbReference>
<dbReference type="Gene3D" id="2.60.120.1290">
    <property type="match status" value="1"/>
</dbReference>
<dbReference type="KEGG" id="ahb:bsdtb5_24630"/>
<dbReference type="InterPro" id="IPR050131">
    <property type="entry name" value="Peptidase_S8_subtilisin-like"/>
</dbReference>
<dbReference type="PROSITE" id="PS00136">
    <property type="entry name" value="SUBTILASE_ASP"/>
    <property type="match status" value="1"/>
</dbReference>
<feature type="active site" description="Charge relay system" evidence="5 6">
    <location>
        <position position="105"/>
    </location>
</feature>
<dbReference type="RefSeq" id="WP_271712311.1">
    <property type="nucleotide sequence ID" value="NZ_AP024169.1"/>
</dbReference>
<dbReference type="GO" id="GO:0006508">
    <property type="term" value="P:proteolysis"/>
    <property type="evidence" value="ECO:0007669"/>
    <property type="project" value="UniProtKB-KW"/>
</dbReference>
<dbReference type="PANTHER" id="PTHR43806:SF11">
    <property type="entry name" value="CEREVISIN-RELATED"/>
    <property type="match status" value="1"/>
</dbReference>
<dbReference type="Proteomes" id="UP000595897">
    <property type="component" value="Chromosome"/>
</dbReference>
<keyword evidence="2 6" id="KW-0645">Protease</keyword>
<dbReference type="InterPro" id="IPR034045">
    <property type="entry name" value="Pep_S8_CspA-like"/>
</dbReference>
<keyword evidence="4 6" id="KW-0720">Serine protease</keyword>
<evidence type="ECO:0000256" key="6">
    <source>
        <dbReference type="PROSITE-ProRule" id="PRU01240"/>
    </source>
</evidence>
<evidence type="ECO:0000259" key="7">
    <source>
        <dbReference type="Pfam" id="PF00082"/>
    </source>
</evidence>
<feature type="domain" description="Peptidase S8/S53" evidence="7">
    <location>
        <begin position="431"/>
        <end position="552"/>
    </location>
</feature>
<evidence type="ECO:0000313" key="8">
    <source>
        <dbReference type="EMBL" id="BCN31168.1"/>
    </source>
</evidence>
<dbReference type="GO" id="GO:0004252">
    <property type="term" value="F:serine-type endopeptidase activity"/>
    <property type="evidence" value="ECO:0007669"/>
    <property type="project" value="UniProtKB-UniRule"/>
</dbReference>
<accession>A0A7R7ELX3</accession>
<dbReference type="AlphaFoldDB" id="A0A7R7ELX3"/>
<dbReference type="InterPro" id="IPR017310">
    <property type="entry name" value="Pept_S8A_subtilisin_clostridia"/>
</dbReference>
<dbReference type="Pfam" id="PF00082">
    <property type="entry name" value="Peptidase_S8"/>
    <property type="match status" value="2"/>
</dbReference>
<dbReference type="PROSITE" id="PS51892">
    <property type="entry name" value="SUBTILASE"/>
    <property type="match status" value="1"/>
</dbReference>
<keyword evidence="9" id="KW-1185">Reference proteome</keyword>
<keyword evidence="3 6" id="KW-0378">Hydrolase</keyword>
<dbReference type="PRINTS" id="PR00723">
    <property type="entry name" value="SUBTILISIN"/>
</dbReference>
<dbReference type="InterPro" id="IPR015500">
    <property type="entry name" value="Peptidase_S8_subtilisin-rel"/>
</dbReference>
<comment type="similarity">
    <text evidence="1 6">Belongs to the peptidase S8 family.</text>
</comment>
<protein>
    <recommendedName>
        <fullName evidence="7">Peptidase S8/S53 domain-containing protein</fullName>
    </recommendedName>
</protein>
<evidence type="ECO:0000256" key="3">
    <source>
        <dbReference type="ARBA" id="ARBA00022801"/>
    </source>
</evidence>
<feature type="active site" description="Charge relay system" evidence="5 6">
    <location>
        <position position="174"/>
    </location>
</feature>
<feature type="domain" description="Peptidase S8/S53" evidence="7">
    <location>
        <begin position="96"/>
        <end position="293"/>
    </location>
</feature>
<gene>
    <name evidence="8" type="ORF">bsdtb5_24630</name>
</gene>
<organism evidence="8 9">
    <name type="scientific">Anaeromicropila herbilytica</name>
    <dbReference type="NCBI Taxonomy" id="2785025"/>
    <lineage>
        <taxon>Bacteria</taxon>
        <taxon>Bacillati</taxon>
        <taxon>Bacillota</taxon>
        <taxon>Clostridia</taxon>
        <taxon>Lachnospirales</taxon>
        <taxon>Lachnospiraceae</taxon>
        <taxon>Anaeromicropila</taxon>
    </lineage>
</organism>
<evidence type="ECO:0000256" key="4">
    <source>
        <dbReference type="ARBA" id="ARBA00022825"/>
    </source>
</evidence>
<sequence>MDSTCSNRILSEDYADFIVESDQIPESLKSLSDFCYEVVNNVNAVAYVPIAKLPPNLIQQYTYSIYPNCYGLLDLGSLEDSGITKIQGIPALNLTGKDVLIGIIDTGIDYTHEAFKNADGTTRIVSIWDQTINNTTSKPAGFLYGTEYTKDQINLALTNTDPFSVVPSKDTNGHGTSLAGIAAGNRNEAKNFSGVATDSGIVVVKLKQAKQNLRDFFFIPSDVDCYQENDIMFGLKYLLSIATKLKKPISIAIGLGTSQGAHDARHALSSYLNSIADQKGTGVTVAAGNEGNRGLHYSGIVDTTIGYDTVELKVGPNNKGFSMELWGNSPNLFSIDVLSPTGEYISRIPARLKETREINFIFESTKLFIDYEIVESQTGDELILIRFQNPTEGIWRFRVYSSINFEPRFNIWLPIHNFLGTDTFFTKPDPNTTLTGPANTSIPIITTAYDHSTQNLYINASRGYTRANIINPTFAAPGVNMIVPTLNNTYSTQNGTSISAGFTAGVVALFLEWGQRQTTPVIFETSEIKNYLIRGAKRDSSVQYPNKEWGYGILDVFNAFNSLRG</sequence>
<evidence type="ECO:0000256" key="1">
    <source>
        <dbReference type="ARBA" id="ARBA00011073"/>
    </source>
</evidence>
<dbReference type="InterPro" id="IPR036852">
    <property type="entry name" value="Peptidase_S8/S53_dom_sf"/>
</dbReference>
<dbReference type="PIRSF" id="PIRSF037894">
    <property type="entry name" value="Subtilisin_rel_CspABC"/>
    <property type="match status" value="1"/>
</dbReference>
<dbReference type="SUPFAM" id="SSF52743">
    <property type="entry name" value="Subtilisin-like"/>
    <property type="match status" value="1"/>
</dbReference>
<dbReference type="Gene3D" id="3.40.50.200">
    <property type="entry name" value="Peptidase S8/S53 domain"/>
    <property type="match status" value="1"/>
</dbReference>
<name>A0A7R7ELX3_9FIRM</name>
<evidence type="ECO:0000256" key="2">
    <source>
        <dbReference type="ARBA" id="ARBA00022670"/>
    </source>
</evidence>
<dbReference type="InterPro" id="IPR000209">
    <property type="entry name" value="Peptidase_S8/S53_dom"/>
</dbReference>
<dbReference type="CDD" id="cd07478">
    <property type="entry name" value="Peptidases_S8_CspA-like"/>
    <property type="match status" value="1"/>
</dbReference>
<evidence type="ECO:0000256" key="5">
    <source>
        <dbReference type="PIRSR" id="PIRSR615500-1"/>
    </source>
</evidence>
<evidence type="ECO:0000313" key="9">
    <source>
        <dbReference type="Proteomes" id="UP000595897"/>
    </source>
</evidence>
<reference evidence="8 9" key="1">
    <citation type="submission" date="2020-11" db="EMBL/GenBank/DDBJ databases">
        <title>Draft genome sequencing of a Lachnospiraceae strain isolated from anoxic soil subjected to BSD treatment.</title>
        <authorList>
            <person name="Uek A."/>
            <person name="Tonouchi A."/>
        </authorList>
    </citation>
    <scope>NUCLEOTIDE SEQUENCE [LARGE SCALE GENOMIC DNA]</scope>
    <source>
        <strain evidence="8 9">TB5</strain>
    </source>
</reference>
<dbReference type="PANTHER" id="PTHR43806">
    <property type="entry name" value="PEPTIDASE S8"/>
    <property type="match status" value="1"/>
</dbReference>
<feature type="active site" description="Charge relay system" evidence="5 6">
    <location>
        <position position="497"/>
    </location>
</feature>